<accession>L0EHK2</accession>
<dbReference type="KEGG" id="tco:Theco_3714"/>
<evidence type="ECO:0000313" key="6">
    <source>
        <dbReference type="EMBL" id="AGA59733.1"/>
    </source>
</evidence>
<dbReference type="PANTHER" id="PTHR30346:SF0">
    <property type="entry name" value="HCA OPERON TRANSCRIPTIONAL ACTIVATOR HCAR"/>
    <property type="match status" value="1"/>
</dbReference>
<evidence type="ECO:0000256" key="3">
    <source>
        <dbReference type="ARBA" id="ARBA00023125"/>
    </source>
</evidence>
<keyword evidence="7" id="KW-1185">Reference proteome</keyword>
<evidence type="ECO:0000256" key="1">
    <source>
        <dbReference type="ARBA" id="ARBA00009437"/>
    </source>
</evidence>
<protein>
    <submittedName>
        <fullName evidence="6">Transcriptional regulator</fullName>
    </submittedName>
</protein>
<evidence type="ECO:0000256" key="4">
    <source>
        <dbReference type="ARBA" id="ARBA00023163"/>
    </source>
</evidence>
<dbReference type="InterPro" id="IPR036390">
    <property type="entry name" value="WH_DNA-bd_sf"/>
</dbReference>
<gene>
    <name evidence="6" type="ordered locus">Theco_3714</name>
</gene>
<dbReference type="GO" id="GO:0003677">
    <property type="term" value="F:DNA binding"/>
    <property type="evidence" value="ECO:0007669"/>
    <property type="project" value="UniProtKB-KW"/>
</dbReference>
<sequence>MNLQHLKYIVEAAKAGSISLAAENLFMNQPNLSKAIREVEAEVGTDIFRRTPRGIVPTEQGEAVIEYARRIIREVEEMKSFCREDRRNKISFSLRAPRSGYISQAFARFVVRLDKTKELDIQFRESSSLNTIKRVEEGGYNLGIVRCLKSQERYLQQLLGRRLKRELVWEFEGRVLISRTNPLASKDTVTAGELEAGTEILYGDLRAASLAREDRRPEEERIVISKRRVFVSERGSQIDLLHQDPSSYMWFSPMPDDLLRRYGLVQIRCKASSPVFRDVLIYREDRKLSEADRLFLEELYRVRDDLDRRMRDRTRTPG</sequence>
<dbReference type="HOGENOM" id="CLU_039613_32_1_9"/>
<name>L0EHK2_THECK</name>
<evidence type="ECO:0000259" key="5">
    <source>
        <dbReference type="PROSITE" id="PS50931"/>
    </source>
</evidence>
<dbReference type="FunFam" id="1.10.10.10:FF:000001">
    <property type="entry name" value="LysR family transcriptional regulator"/>
    <property type="match status" value="1"/>
</dbReference>
<feature type="domain" description="HTH lysR-type" evidence="5">
    <location>
        <begin position="1"/>
        <end position="58"/>
    </location>
</feature>
<dbReference type="Pfam" id="PF00126">
    <property type="entry name" value="HTH_1"/>
    <property type="match status" value="1"/>
</dbReference>
<dbReference type="PROSITE" id="PS50931">
    <property type="entry name" value="HTH_LYSR"/>
    <property type="match status" value="1"/>
</dbReference>
<organism evidence="6 7">
    <name type="scientific">Thermobacillus composti (strain DSM 18247 / JCM 13945 / KWC4)</name>
    <dbReference type="NCBI Taxonomy" id="717605"/>
    <lineage>
        <taxon>Bacteria</taxon>
        <taxon>Bacillati</taxon>
        <taxon>Bacillota</taxon>
        <taxon>Bacilli</taxon>
        <taxon>Bacillales</taxon>
        <taxon>Paenibacillaceae</taxon>
        <taxon>Thermobacillus</taxon>
    </lineage>
</organism>
<evidence type="ECO:0000256" key="2">
    <source>
        <dbReference type="ARBA" id="ARBA00023015"/>
    </source>
</evidence>
<dbReference type="SUPFAM" id="SSF46785">
    <property type="entry name" value="Winged helix' DNA-binding domain"/>
    <property type="match status" value="1"/>
</dbReference>
<dbReference type="InterPro" id="IPR000847">
    <property type="entry name" value="LysR_HTH_N"/>
</dbReference>
<reference evidence="7" key="1">
    <citation type="submission" date="2012-01" db="EMBL/GenBank/DDBJ databases">
        <title>Complete sequence of chromosome of Thermobacillus composti KWC4.</title>
        <authorList>
            <person name="Lucas S."/>
            <person name="Han J."/>
            <person name="Lapidus A."/>
            <person name="Cheng J.-F."/>
            <person name="Goodwin L."/>
            <person name="Pitluck S."/>
            <person name="Peters L."/>
            <person name="Ovchinnikova G."/>
            <person name="Teshima H."/>
            <person name="Detter J.C."/>
            <person name="Han C."/>
            <person name="Tapia R."/>
            <person name="Land M."/>
            <person name="Hauser L."/>
            <person name="Kyrpides N."/>
            <person name="Ivanova N."/>
            <person name="Pagani I."/>
            <person name="Anderson I."/>
            <person name="Woyke T."/>
        </authorList>
    </citation>
    <scope>NUCLEOTIDE SEQUENCE [LARGE SCALE GENOMIC DNA]</scope>
    <source>
        <strain evidence="7">DSM 18247 / JCM 13945 / KWC4</strain>
    </source>
</reference>
<dbReference type="SUPFAM" id="SSF53850">
    <property type="entry name" value="Periplasmic binding protein-like II"/>
    <property type="match status" value="1"/>
</dbReference>
<dbReference type="OrthoDB" id="9803735at2"/>
<keyword evidence="4" id="KW-0804">Transcription</keyword>
<proteinExistence type="inferred from homology"/>
<evidence type="ECO:0000313" key="7">
    <source>
        <dbReference type="Proteomes" id="UP000010795"/>
    </source>
</evidence>
<keyword evidence="2" id="KW-0805">Transcription regulation</keyword>
<dbReference type="AlphaFoldDB" id="L0EHK2"/>
<dbReference type="PANTHER" id="PTHR30346">
    <property type="entry name" value="TRANSCRIPTIONAL DUAL REGULATOR HCAR-RELATED"/>
    <property type="match status" value="1"/>
</dbReference>
<dbReference type="Gene3D" id="1.10.10.10">
    <property type="entry name" value="Winged helix-like DNA-binding domain superfamily/Winged helix DNA-binding domain"/>
    <property type="match status" value="1"/>
</dbReference>
<keyword evidence="3" id="KW-0238">DNA-binding</keyword>
<comment type="similarity">
    <text evidence="1">Belongs to the LysR transcriptional regulatory family.</text>
</comment>
<dbReference type="RefSeq" id="WP_015256455.1">
    <property type="nucleotide sequence ID" value="NC_019897.1"/>
</dbReference>
<dbReference type="eggNOG" id="COG0583">
    <property type="taxonomic scope" value="Bacteria"/>
</dbReference>
<dbReference type="GO" id="GO:0032993">
    <property type="term" value="C:protein-DNA complex"/>
    <property type="evidence" value="ECO:0007669"/>
    <property type="project" value="TreeGrafter"/>
</dbReference>
<dbReference type="GO" id="GO:0003700">
    <property type="term" value="F:DNA-binding transcription factor activity"/>
    <property type="evidence" value="ECO:0007669"/>
    <property type="project" value="InterPro"/>
</dbReference>
<dbReference type="Proteomes" id="UP000010795">
    <property type="component" value="Chromosome"/>
</dbReference>
<dbReference type="STRING" id="717605.Theco_3714"/>
<dbReference type="EMBL" id="CP003255">
    <property type="protein sequence ID" value="AGA59733.1"/>
    <property type="molecule type" value="Genomic_DNA"/>
</dbReference>
<dbReference type="InterPro" id="IPR036388">
    <property type="entry name" value="WH-like_DNA-bd_sf"/>
</dbReference>